<accession>A0ABX8FXV2</accession>
<gene>
    <name evidence="1" type="ORF">KJK29_27825</name>
</gene>
<evidence type="ECO:0008006" key="3">
    <source>
        <dbReference type="Google" id="ProtNLM"/>
    </source>
</evidence>
<dbReference type="SUPFAM" id="SSF48371">
    <property type="entry name" value="ARM repeat"/>
    <property type="match status" value="1"/>
</dbReference>
<dbReference type="Proteomes" id="UP000679629">
    <property type="component" value="Chromosome"/>
</dbReference>
<dbReference type="RefSeq" id="WP_215121916.1">
    <property type="nucleotide sequence ID" value="NZ_CP075896.1"/>
</dbReference>
<organism evidence="1 2">
    <name type="scientific">Streptomyces koelreuteriae</name>
    <dbReference type="NCBI Taxonomy" id="2838015"/>
    <lineage>
        <taxon>Bacteria</taxon>
        <taxon>Bacillati</taxon>
        <taxon>Actinomycetota</taxon>
        <taxon>Actinomycetes</taxon>
        <taxon>Kitasatosporales</taxon>
        <taxon>Streptomycetaceae</taxon>
        <taxon>Streptomyces</taxon>
    </lineage>
</organism>
<reference evidence="2" key="1">
    <citation type="submission" date="2021-05" db="EMBL/GenBank/DDBJ databases">
        <title>Direct Submission.</title>
        <authorList>
            <person name="Li K."/>
            <person name="Gao J."/>
        </authorList>
    </citation>
    <scope>NUCLEOTIDE SEQUENCE [LARGE SCALE GENOMIC DNA]</scope>
    <source>
        <strain evidence="2">MG62</strain>
    </source>
</reference>
<proteinExistence type="predicted"/>
<sequence length="484" mass="52542">MDEDVRSGEAAAARLAGGGLLAEVLDVADPRAWTALDAGVRSWGWYRARDLPDRAWVEGRVRQIRKPAEGKDRGLLRLARRRPEPVRAEEPVESWLALALCHPDGRTREAALALAAEHPALVPLVVVRAADWAGPVREAARELLRECLDVDTAVSLAPLILRVGRRERGTYGVELLGEVLRRAPRGMFDSLFGHPDRGLRRFVYRVAVEESFLSPARLARTAARDDDVVVQNLCAEAALAAVREGGDGEDVLEALLGARNPRVRSAGVTALRRAGRAERAAEFLIDRSAVVRACARYVVRQSGAEPLRRYRELCADAGDPALPPGAAIGLAECGERGDAELLYPLLTHPAPTVRARAVAGLRTLDVTDTERLRPLLDDPAPGVVREATLALLPSAALLPEAWLAERLAPGRSRPVRVAAFRLLEARGGVVRLRAAVRLLDDPDGKLRARAARSARAWYPAAALRADAEADELLARARRLLRSGC</sequence>
<evidence type="ECO:0000313" key="1">
    <source>
        <dbReference type="EMBL" id="QWB26061.1"/>
    </source>
</evidence>
<name>A0ABX8FXV2_9ACTN</name>
<dbReference type="InterPro" id="IPR016024">
    <property type="entry name" value="ARM-type_fold"/>
</dbReference>
<dbReference type="EMBL" id="CP075896">
    <property type="protein sequence ID" value="QWB26061.1"/>
    <property type="molecule type" value="Genomic_DNA"/>
</dbReference>
<dbReference type="InterPro" id="IPR011989">
    <property type="entry name" value="ARM-like"/>
</dbReference>
<keyword evidence="2" id="KW-1185">Reference proteome</keyword>
<evidence type="ECO:0000313" key="2">
    <source>
        <dbReference type="Proteomes" id="UP000679629"/>
    </source>
</evidence>
<dbReference type="Gene3D" id="1.25.10.10">
    <property type="entry name" value="Leucine-rich Repeat Variant"/>
    <property type="match status" value="1"/>
</dbReference>
<protein>
    <recommendedName>
        <fullName evidence="3">HEAT repeat</fullName>
    </recommendedName>
</protein>